<name>A0A5J4PWZ6_9ZZZZ</name>
<gene>
    <name evidence="1" type="ORF">EZS27_035296</name>
</gene>
<evidence type="ECO:0008006" key="2">
    <source>
        <dbReference type="Google" id="ProtNLM"/>
    </source>
</evidence>
<dbReference type="CDD" id="cd24013">
    <property type="entry name" value="ASKHA_ATPase_BT3980-like"/>
    <property type="match status" value="1"/>
</dbReference>
<protein>
    <recommendedName>
        <fullName evidence="2">DUF3822 family protein</fullName>
    </recommendedName>
</protein>
<sequence>MYKNRVINNNVDTTELLTLSICLETEAFSFTVYPSLNKSSIAYYHIETVSPQTSITKLKQLFSELEFLNRSYKQITILTVDNRFTVVPLSFFNKEHVKQIFNYNQLVKENELVLYNILEKNDTAIIFGIDKNVFQFLTQQYPQAAISSQTTALIEYFSTVGVEENLSKRMCVCLHDKSMNICCFKYKRLLFANAFECKQIEDCIYYLLYVWKQVDFNQETNKLYLMGTISDMKEFVKELKRYILNIFIIR</sequence>
<feature type="non-terminal residue" evidence="1">
    <location>
        <position position="250"/>
    </location>
</feature>
<organism evidence="1">
    <name type="scientific">termite gut metagenome</name>
    <dbReference type="NCBI Taxonomy" id="433724"/>
    <lineage>
        <taxon>unclassified sequences</taxon>
        <taxon>metagenomes</taxon>
        <taxon>organismal metagenomes</taxon>
    </lineage>
</organism>
<evidence type="ECO:0000313" key="1">
    <source>
        <dbReference type="EMBL" id="KAA6314025.1"/>
    </source>
</evidence>
<dbReference type="InterPro" id="IPR024213">
    <property type="entry name" value="DUF3822"/>
</dbReference>
<dbReference type="AlphaFoldDB" id="A0A5J4PWZ6"/>
<proteinExistence type="predicted"/>
<dbReference type="Gene3D" id="3.30.420.260">
    <property type="match status" value="1"/>
</dbReference>
<comment type="caution">
    <text evidence="1">The sequence shown here is derived from an EMBL/GenBank/DDBJ whole genome shotgun (WGS) entry which is preliminary data.</text>
</comment>
<accession>A0A5J4PWZ6</accession>
<dbReference type="Pfam" id="PF12864">
    <property type="entry name" value="DUF3822"/>
    <property type="match status" value="1"/>
</dbReference>
<dbReference type="EMBL" id="SNRY01005820">
    <property type="protein sequence ID" value="KAA6314025.1"/>
    <property type="molecule type" value="Genomic_DNA"/>
</dbReference>
<reference evidence="1" key="1">
    <citation type="submission" date="2019-03" db="EMBL/GenBank/DDBJ databases">
        <title>Single cell metagenomics reveals metabolic interactions within the superorganism composed of flagellate Streblomastix strix and complex community of Bacteroidetes bacteria on its surface.</title>
        <authorList>
            <person name="Treitli S.C."/>
            <person name="Kolisko M."/>
            <person name="Husnik F."/>
            <person name="Keeling P."/>
            <person name="Hampl V."/>
        </authorList>
    </citation>
    <scope>NUCLEOTIDE SEQUENCE</scope>
    <source>
        <strain evidence="1">STM</strain>
    </source>
</reference>
<dbReference type="Gene3D" id="3.30.420.250">
    <property type="match status" value="1"/>
</dbReference>